<feature type="compositionally biased region" description="Basic and acidic residues" evidence="3">
    <location>
        <begin position="509"/>
        <end position="580"/>
    </location>
</feature>
<protein>
    <recommendedName>
        <fullName evidence="6">Pre-B-cell leukemia transcription factor-interacting protein 1</fullName>
    </recommendedName>
</protein>
<dbReference type="PANTHER" id="PTHR28638">
    <property type="entry name" value="CELL CYCLE PROGRESSION PROTEIN 1"/>
    <property type="match status" value="1"/>
</dbReference>
<evidence type="ECO:0008006" key="6">
    <source>
        <dbReference type="Google" id="ProtNLM"/>
    </source>
</evidence>
<feature type="compositionally biased region" description="Basic and acidic residues" evidence="3">
    <location>
        <begin position="753"/>
        <end position="764"/>
    </location>
</feature>
<accession>A0A7J7F964</accession>
<keyword evidence="1 2" id="KW-0175">Coiled coil</keyword>
<proteinExistence type="predicted"/>
<sequence>SLPVETLGPESKTDPELETAPQAPRSPSKADGEELAAPLGGDETLFQSKSSQSGPILPEETEAKVRPFTGGRKGVGRARSYSRLCLHQGVLEDDGCGVEPPGPGDTAAQGDLEETPVVADLGPDTQELEDQSPPQSLPSSPKAAWIREEVHCSSSEDDTDVDVEGLRRRRGREPSTPQPAVPRGVEDQARGEGAGGELGISLNMCLLGALVLLGLGLLLFSGPMEEVELQVFPDAGSDTEMLDAMGDGQVGVNVSRGVGGLEGEIRGCPGYGAGWGDWILCFQDGLRQQLQASVPPDSVPSLQNMALLLDKLAKENQDIRLLQAQLQAQKEELQSLMHQPKGLEEENARLRGALQQGEAAQRALESELQQLRARLRGLEADCVRGTDGVCLNWGRGPQGGKVTKQQGTRGQEPGLGFLEQKERLEAEAQALRQELERQRRLLGSVQQDLEQSLRGMGRGDPAHADLAELGHRLAQKLQGLENWSQDPGVPTNASEASRQEPHLQSSREQSGKEKWQDGQGDQKADHWKHKKEESGRERKKSWGHEEDRERAGRQKEGKPRVEDWGSKKDGRRQGPKETPRKSGSPHSSKERQKQAQWKEGAKDRHDPLPPWAELLRRKYRAPQGCSGVPECARQEGLAFFGVELAPVRQQELASLLRAYLARLPWAGQLTEELPLSPAYFGEDGIFRHDRLRFRDFVDALEDSLEEAAVRQTGDDDEVDDFENFIFSHFFGDQALKKRSGKKDKHSRGPRVVGPREEHSYHSRG</sequence>
<dbReference type="AlphaFoldDB" id="A0A7J7F964"/>
<dbReference type="EMBL" id="JACDTQ010001047">
    <property type="protein sequence ID" value="KAF5924244.1"/>
    <property type="molecule type" value="Genomic_DNA"/>
</dbReference>
<feature type="region of interest" description="Disordered" evidence="3">
    <location>
        <begin position="150"/>
        <end position="192"/>
    </location>
</feature>
<dbReference type="GO" id="GO:0016020">
    <property type="term" value="C:membrane"/>
    <property type="evidence" value="ECO:0007669"/>
    <property type="project" value="TreeGrafter"/>
</dbReference>
<evidence type="ECO:0000256" key="1">
    <source>
        <dbReference type="ARBA" id="ARBA00023054"/>
    </source>
</evidence>
<feature type="region of interest" description="Disordered" evidence="3">
    <location>
        <begin position="735"/>
        <end position="764"/>
    </location>
</feature>
<comment type="caution">
    <text evidence="4">The sequence shown here is derived from an EMBL/GenBank/DDBJ whole genome shotgun (WGS) entry which is preliminary data.</text>
</comment>
<organism evidence="4 5">
    <name type="scientific">Diceros bicornis minor</name>
    <name type="common">South-central black rhinoceros</name>
    <dbReference type="NCBI Taxonomy" id="77932"/>
    <lineage>
        <taxon>Eukaryota</taxon>
        <taxon>Metazoa</taxon>
        <taxon>Chordata</taxon>
        <taxon>Craniata</taxon>
        <taxon>Vertebrata</taxon>
        <taxon>Euteleostomi</taxon>
        <taxon>Mammalia</taxon>
        <taxon>Eutheria</taxon>
        <taxon>Laurasiatheria</taxon>
        <taxon>Perissodactyla</taxon>
        <taxon>Rhinocerotidae</taxon>
        <taxon>Diceros</taxon>
    </lineage>
</organism>
<keyword evidence="5" id="KW-1185">Reference proteome</keyword>
<feature type="coiled-coil region" evidence="2">
    <location>
        <begin position="305"/>
        <end position="381"/>
    </location>
</feature>
<evidence type="ECO:0000256" key="2">
    <source>
        <dbReference type="SAM" id="Coils"/>
    </source>
</evidence>
<feature type="region of interest" description="Disordered" evidence="3">
    <location>
        <begin position="1"/>
        <end position="79"/>
    </location>
</feature>
<evidence type="ECO:0000256" key="3">
    <source>
        <dbReference type="SAM" id="MobiDB-lite"/>
    </source>
</evidence>
<feature type="compositionally biased region" description="Polar residues" evidence="3">
    <location>
        <begin position="482"/>
        <end position="508"/>
    </location>
</feature>
<dbReference type="InterPro" id="IPR051990">
    <property type="entry name" value="CCPG1/PBIP1"/>
</dbReference>
<feature type="region of interest" description="Disordered" evidence="3">
    <location>
        <begin position="92"/>
        <end position="113"/>
    </location>
</feature>
<feature type="compositionally biased region" description="Basic residues" evidence="3">
    <location>
        <begin position="736"/>
        <end position="748"/>
    </location>
</feature>
<feature type="region of interest" description="Disordered" evidence="3">
    <location>
        <begin position="482"/>
        <end position="608"/>
    </location>
</feature>
<dbReference type="Proteomes" id="UP000551758">
    <property type="component" value="Unassembled WGS sequence"/>
</dbReference>
<feature type="coiled-coil region" evidence="2">
    <location>
        <begin position="418"/>
        <end position="448"/>
    </location>
</feature>
<evidence type="ECO:0000313" key="4">
    <source>
        <dbReference type="EMBL" id="KAF5924244.1"/>
    </source>
</evidence>
<dbReference type="PANTHER" id="PTHR28638:SF1">
    <property type="entry name" value="PRE-B-CELL LEUKEMIA TRANSCRIPTION FACTOR-INTERACTING PROTEIN 1"/>
    <property type="match status" value="1"/>
</dbReference>
<name>A0A7J7F964_DICBM</name>
<feature type="compositionally biased region" description="Polar residues" evidence="3">
    <location>
        <begin position="45"/>
        <end position="54"/>
    </location>
</feature>
<feature type="non-terminal residue" evidence="4">
    <location>
        <position position="764"/>
    </location>
</feature>
<evidence type="ECO:0000313" key="5">
    <source>
        <dbReference type="Proteomes" id="UP000551758"/>
    </source>
</evidence>
<reference evidence="4 5" key="1">
    <citation type="journal article" date="2020" name="Mol. Biol. Evol.">
        <title>Interspecific Gene Flow and the Evolution of Specialization in Black and White Rhinoceros.</title>
        <authorList>
            <person name="Moodley Y."/>
            <person name="Westbury M.V."/>
            <person name="Russo I.M."/>
            <person name="Gopalakrishnan S."/>
            <person name="Rakotoarivelo A."/>
            <person name="Olsen R.A."/>
            <person name="Prost S."/>
            <person name="Tunstall T."/>
            <person name="Ryder O.A."/>
            <person name="Dalen L."/>
            <person name="Bruford M.W."/>
        </authorList>
    </citation>
    <scope>NUCLEOTIDE SEQUENCE [LARGE SCALE GENOMIC DNA]</scope>
    <source>
        <strain evidence="4">SBR-YM</strain>
        <tissue evidence="4">Skin</tissue>
    </source>
</reference>
<gene>
    <name evidence="4" type="ORF">HPG69_007464</name>
</gene>